<dbReference type="Proteomes" id="UP000265100">
    <property type="component" value="Chromosome 3"/>
</dbReference>
<evidence type="ECO:0000256" key="1">
    <source>
        <dbReference type="ARBA" id="ARBA00004613"/>
    </source>
</evidence>
<comment type="subcellular location">
    <subcellularLocation>
        <location evidence="1">Secreted</location>
    </subcellularLocation>
</comment>
<dbReference type="STRING" id="8154.ENSACLP00000001672"/>
<evidence type="ECO:0000256" key="5">
    <source>
        <dbReference type="SAM" id="MobiDB-lite"/>
    </source>
</evidence>
<evidence type="ECO:0000256" key="3">
    <source>
        <dbReference type="ARBA" id="ARBA00022729"/>
    </source>
</evidence>
<evidence type="ECO:0000256" key="2">
    <source>
        <dbReference type="ARBA" id="ARBA00022525"/>
    </source>
</evidence>
<evidence type="ECO:0000256" key="4">
    <source>
        <dbReference type="SAM" id="Coils"/>
    </source>
</evidence>
<dbReference type="AlphaFoldDB" id="A0A3P8NA52"/>
<dbReference type="InterPro" id="IPR050822">
    <property type="entry name" value="Cerebellin_Synaptic_Org"/>
</dbReference>
<dbReference type="SMART" id="SM00110">
    <property type="entry name" value="C1Q"/>
    <property type="match status" value="1"/>
</dbReference>
<sequence length="262" mass="29053">MERLTVIILICLLAGLSECEETGDQNEINQNLITELSYEDTKAENNNDVSADPGSETTAPRTVSKTTDHLCEPNIHMVLKELGALEERQKATVRALEETNRKLEASEKKVAALNSTLTELRTVYEGQRQVAFSAALPTEATIGPANFLYPLVYRHVLYNVGGHYSPVTGYFTAPVQGVYYFTFSSFRWARTTGTSGGSLYHNGNQIVSWYGHSQAHPISASNSAVLMLQVGDKVNVRLWDNQQISDNGNKYCTFTGFLLFPM</sequence>
<dbReference type="PRINTS" id="PR00007">
    <property type="entry name" value="COMPLEMNTC1Q"/>
</dbReference>
<feature type="compositionally biased region" description="Polar residues" evidence="5">
    <location>
        <begin position="46"/>
        <end position="65"/>
    </location>
</feature>
<dbReference type="Gene3D" id="2.60.120.40">
    <property type="match status" value="1"/>
</dbReference>
<dbReference type="PANTHER" id="PTHR22923:SF102">
    <property type="entry name" value="CEREBELLIN 13-RELATED"/>
    <property type="match status" value="1"/>
</dbReference>
<feature type="coiled-coil region" evidence="4">
    <location>
        <begin position="86"/>
        <end position="123"/>
    </location>
</feature>
<dbReference type="GO" id="GO:0005576">
    <property type="term" value="C:extracellular region"/>
    <property type="evidence" value="ECO:0007669"/>
    <property type="project" value="UniProtKB-SubCell"/>
</dbReference>
<evidence type="ECO:0000313" key="9">
    <source>
        <dbReference type="Proteomes" id="UP000265100"/>
    </source>
</evidence>
<reference evidence="9" key="2">
    <citation type="submission" date="2023-03" db="EMBL/GenBank/DDBJ databases">
        <authorList>
            <consortium name="Wellcome Sanger Institute Data Sharing"/>
        </authorList>
    </citation>
    <scope>NUCLEOTIDE SEQUENCE [LARGE SCALE GENOMIC DNA]</scope>
</reference>
<accession>A0A3P8NA52</accession>
<keyword evidence="2" id="KW-0964">Secreted</keyword>
<feature type="signal peptide" evidence="6">
    <location>
        <begin position="1"/>
        <end position="19"/>
    </location>
</feature>
<dbReference type="PROSITE" id="PS50871">
    <property type="entry name" value="C1Q"/>
    <property type="match status" value="1"/>
</dbReference>
<dbReference type="InterPro" id="IPR001073">
    <property type="entry name" value="C1q_dom"/>
</dbReference>
<reference evidence="8" key="4">
    <citation type="submission" date="2025-09" db="UniProtKB">
        <authorList>
            <consortium name="Ensembl"/>
        </authorList>
    </citation>
    <scope>IDENTIFICATION</scope>
</reference>
<dbReference type="Ensembl" id="ENSACLT00000001710.2">
    <property type="protein sequence ID" value="ENSACLP00000001672.2"/>
    <property type="gene ID" value="ENSACLG00000001168.2"/>
</dbReference>
<keyword evidence="9" id="KW-1185">Reference proteome</keyword>
<dbReference type="Pfam" id="PF00386">
    <property type="entry name" value="C1q"/>
    <property type="match status" value="1"/>
</dbReference>
<dbReference type="PANTHER" id="PTHR22923">
    <property type="entry name" value="CEREBELLIN-RELATED"/>
    <property type="match status" value="1"/>
</dbReference>
<dbReference type="InterPro" id="IPR008983">
    <property type="entry name" value="Tumour_necrosis_fac-like_dom"/>
</dbReference>
<keyword evidence="3 6" id="KW-0732">Signal</keyword>
<name>A0A3P8NA52_ASTCA</name>
<organism evidence="8 9">
    <name type="scientific">Astatotilapia calliptera</name>
    <name type="common">Eastern happy</name>
    <name type="synonym">Chromis callipterus</name>
    <dbReference type="NCBI Taxonomy" id="8154"/>
    <lineage>
        <taxon>Eukaryota</taxon>
        <taxon>Metazoa</taxon>
        <taxon>Chordata</taxon>
        <taxon>Craniata</taxon>
        <taxon>Vertebrata</taxon>
        <taxon>Euteleostomi</taxon>
        <taxon>Actinopterygii</taxon>
        <taxon>Neopterygii</taxon>
        <taxon>Teleostei</taxon>
        <taxon>Neoteleostei</taxon>
        <taxon>Acanthomorphata</taxon>
        <taxon>Ovalentaria</taxon>
        <taxon>Cichlomorphae</taxon>
        <taxon>Cichliformes</taxon>
        <taxon>Cichlidae</taxon>
        <taxon>African cichlids</taxon>
        <taxon>Pseudocrenilabrinae</taxon>
        <taxon>Haplochromini</taxon>
        <taxon>Astatotilapia</taxon>
    </lineage>
</organism>
<feature type="chain" id="PRO_5044310100" description="C1q domain-containing protein" evidence="6">
    <location>
        <begin position="20"/>
        <end position="262"/>
    </location>
</feature>
<dbReference type="OMA" id="NIYMVLK"/>
<evidence type="ECO:0000259" key="7">
    <source>
        <dbReference type="PROSITE" id="PS50871"/>
    </source>
</evidence>
<evidence type="ECO:0000256" key="6">
    <source>
        <dbReference type="SAM" id="SignalP"/>
    </source>
</evidence>
<keyword evidence="4" id="KW-0175">Coiled coil</keyword>
<feature type="domain" description="C1q" evidence="7">
    <location>
        <begin position="125"/>
        <end position="262"/>
    </location>
</feature>
<proteinExistence type="predicted"/>
<feature type="region of interest" description="Disordered" evidence="5">
    <location>
        <begin position="41"/>
        <end position="65"/>
    </location>
</feature>
<dbReference type="SUPFAM" id="SSF49842">
    <property type="entry name" value="TNF-like"/>
    <property type="match status" value="1"/>
</dbReference>
<evidence type="ECO:0000313" key="8">
    <source>
        <dbReference type="Ensembl" id="ENSACLP00000001672.2"/>
    </source>
</evidence>
<reference evidence="8" key="3">
    <citation type="submission" date="2025-08" db="UniProtKB">
        <authorList>
            <consortium name="Ensembl"/>
        </authorList>
    </citation>
    <scope>IDENTIFICATION</scope>
</reference>
<protein>
    <recommendedName>
        <fullName evidence="7">C1q domain-containing protein</fullName>
    </recommendedName>
</protein>
<dbReference type="GeneTree" id="ENSGT00950000183116"/>
<reference evidence="8 9" key="1">
    <citation type="submission" date="2018-05" db="EMBL/GenBank/DDBJ databases">
        <authorList>
            <person name="Datahose"/>
        </authorList>
    </citation>
    <scope>NUCLEOTIDE SEQUENCE</scope>
</reference>